<dbReference type="AlphaFoldDB" id="A0A3N0Z105"/>
<keyword evidence="2" id="KW-1185">Reference proteome</keyword>
<sequence length="175" mass="19512">MRNFFLLIYDPFPQSASPVKQKFLNLYAPSTILNQQSFFSLALFCPLHFCPSLMDSIRGVCLWSTLNITILSQCTAFSQTHCSLKSLHMEFTHSQTISNTLKGRQGERPKAPVLCIWAALIRRAFDHRLLVCECSLGQGLADNGHPAVIFTLWVPWCSVPGPTSPQRTGHSTGSN</sequence>
<name>A0A3N0Z105_ANAGA</name>
<protein>
    <submittedName>
        <fullName evidence="1">Uncharacterized protein</fullName>
    </submittedName>
</protein>
<comment type="caution">
    <text evidence="1">The sequence shown here is derived from an EMBL/GenBank/DDBJ whole genome shotgun (WGS) entry which is preliminary data.</text>
</comment>
<organism evidence="1 2">
    <name type="scientific">Anabarilius grahami</name>
    <name type="common">Kanglang fish</name>
    <name type="synonym">Barilius grahami</name>
    <dbReference type="NCBI Taxonomy" id="495550"/>
    <lineage>
        <taxon>Eukaryota</taxon>
        <taxon>Metazoa</taxon>
        <taxon>Chordata</taxon>
        <taxon>Craniata</taxon>
        <taxon>Vertebrata</taxon>
        <taxon>Euteleostomi</taxon>
        <taxon>Actinopterygii</taxon>
        <taxon>Neopterygii</taxon>
        <taxon>Teleostei</taxon>
        <taxon>Ostariophysi</taxon>
        <taxon>Cypriniformes</taxon>
        <taxon>Xenocyprididae</taxon>
        <taxon>Xenocypridinae</taxon>
        <taxon>Xenocypridinae incertae sedis</taxon>
        <taxon>Anabarilius</taxon>
    </lineage>
</organism>
<dbReference type="EMBL" id="RJVU01017170">
    <property type="protein sequence ID" value="ROL52226.1"/>
    <property type="molecule type" value="Genomic_DNA"/>
</dbReference>
<evidence type="ECO:0000313" key="2">
    <source>
        <dbReference type="Proteomes" id="UP000281406"/>
    </source>
</evidence>
<evidence type="ECO:0000313" key="1">
    <source>
        <dbReference type="EMBL" id="ROL52226.1"/>
    </source>
</evidence>
<accession>A0A3N0Z105</accession>
<proteinExistence type="predicted"/>
<reference evidence="1 2" key="1">
    <citation type="submission" date="2018-10" db="EMBL/GenBank/DDBJ databases">
        <title>Genome assembly for a Yunnan-Guizhou Plateau 3E fish, Anabarilius grahami (Regan), and its evolutionary and genetic applications.</title>
        <authorList>
            <person name="Jiang W."/>
        </authorList>
    </citation>
    <scope>NUCLEOTIDE SEQUENCE [LARGE SCALE GENOMIC DNA]</scope>
    <source>
        <strain evidence="1">AG-KIZ</strain>
        <tissue evidence="1">Muscle</tissue>
    </source>
</reference>
<dbReference type="Proteomes" id="UP000281406">
    <property type="component" value="Unassembled WGS sequence"/>
</dbReference>
<gene>
    <name evidence="1" type="ORF">DPX16_8630</name>
</gene>